<dbReference type="Proteomes" id="UP000182987">
    <property type="component" value="Chromosome"/>
</dbReference>
<dbReference type="KEGG" id="lrz:BJI69_19590"/>
<dbReference type="RefSeq" id="WP_046967488.1">
    <property type="nucleotide sequence ID" value="NZ_CP017480.1"/>
</dbReference>
<sequence>MIKRILLAALIGVTVTLLLIASSFAADDAGHETLSNVLFWQNWLLQALVPTPDIGAAEHPFAEGTPLTFIAWFASVPLGFVIYGVAAFAIMRRPKPISPAQSG</sequence>
<dbReference type="EMBL" id="CP017480">
    <property type="protein sequence ID" value="APG05889.1"/>
    <property type="molecule type" value="Genomic_DNA"/>
</dbReference>
<keyword evidence="2" id="KW-1185">Reference proteome</keyword>
<reference evidence="2" key="1">
    <citation type="submission" date="2016-09" db="EMBL/GenBank/DDBJ databases">
        <authorList>
            <person name="Lysoe E."/>
        </authorList>
    </citation>
    <scope>NUCLEOTIDE SEQUENCE [LARGE SCALE GENOMIC DNA]</scope>
    <source>
        <strain evidence="2">LJ96T</strain>
    </source>
</reference>
<organism evidence="1 2">
    <name type="scientific">Luteibacter rhizovicinus DSM 16549</name>
    <dbReference type="NCBI Taxonomy" id="1440763"/>
    <lineage>
        <taxon>Bacteria</taxon>
        <taxon>Pseudomonadati</taxon>
        <taxon>Pseudomonadota</taxon>
        <taxon>Gammaproteobacteria</taxon>
        <taxon>Lysobacterales</taxon>
        <taxon>Rhodanobacteraceae</taxon>
        <taxon>Luteibacter</taxon>
    </lineage>
</organism>
<dbReference type="OrthoDB" id="5957213at2"/>
<name>A0A0G9HC16_9GAMM</name>
<evidence type="ECO:0000313" key="2">
    <source>
        <dbReference type="Proteomes" id="UP000182987"/>
    </source>
</evidence>
<accession>A0A0G9HC16</accession>
<dbReference type="AlphaFoldDB" id="A0A0G9HC16"/>
<protein>
    <submittedName>
        <fullName evidence="1">Uncharacterized protein</fullName>
    </submittedName>
</protein>
<gene>
    <name evidence="1" type="ORF">BJI69_19590</name>
</gene>
<evidence type="ECO:0000313" key="1">
    <source>
        <dbReference type="EMBL" id="APG05889.1"/>
    </source>
</evidence>
<proteinExistence type="predicted"/>